<dbReference type="EMBL" id="DF840873">
    <property type="protein sequence ID" value="GAT45175.1"/>
    <property type="molecule type" value="Genomic_DNA"/>
</dbReference>
<evidence type="ECO:0000313" key="3">
    <source>
        <dbReference type="EMBL" id="GAT45175.1"/>
    </source>
</evidence>
<feature type="compositionally biased region" description="Acidic residues" evidence="2">
    <location>
        <begin position="225"/>
        <end position="238"/>
    </location>
</feature>
<organism evidence="3 4">
    <name type="scientific">Mycena chlorophos</name>
    <name type="common">Agaric fungus</name>
    <name type="synonym">Agaricus chlorophos</name>
    <dbReference type="NCBI Taxonomy" id="658473"/>
    <lineage>
        <taxon>Eukaryota</taxon>
        <taxon>Fungi</taxon>
        <taxon>Dikarya</taxon>
        <taxon>Basidiomycota</taxon>
        <taxon>Agaricomycotina</taxon>
        <taxon>Agaricomycetes</taxon>
        <taxon>Agaricomycetidae</taxon>
        <taxon>Agaricales</taxon>
        <taxon>Marasmiineae</taxon>
        <taxon>Mycenaceae</taxon>
        <taxon>Mycena</taxon>
    </lineage>
</organism>
<feature type="compositionally biased region" description="Polar residues" evidence="2">
    <location>
        <begin position="540"/>
        <end position="551"/>
    </location>
</feature>
<gene>
    <name evidence="3" type="ORF">MCHLO_02765</name>
</gene>
<feature type="compositionally biased region" description="Basic and acidic residues" evidence="2">
    <location>
        <begin position="1177"/>
        <end position="1197"/>
    </location>
</feature>
<feature type="compositionally biased region" description="Basic and acidic residues" evidence="2">
    <location>
        <begin position="650"/>
        <end position="659"/>
    </location>
</feature>
<feature type="compositionally biased region" description="Basic and acidic residues" evidence="2">
    <location>
        <begin position="686"/>
        <end position="696"/>
    </location>
</feature>
<reference evidence="3" key="1">
    <citation type="submission" date="2014-09" db="EMBL/GenBank/DDBJ databases">
        <title>Genome sequence of the luminous mushroom Mycena chlorophos for searching fungal bioluminescence genes.</title>
        <authorList>
            <person name="Tanaka Y."/>
            <person name="Kasuga D."/>
            <person name="Oba Y."/>
            <person name="Hase S."/>
            <person name="Sato K."/>
            <person name="Oba Y."/>
            <person name="Sakakibara Y."/>
        </authorList>
    </citation>
    <scope>NUCLEOTIDE SEQUENCE</scope>
</reference>
<feature type="region of interest" description="Disordered" evidence="2">
    <location>
        <begin position="1170"/>
        <end position="1206"/>
    </location>
</feature>
<feature type="region of interest" description="Disordered" evidence="2">
    <location>
        <begin position="1107"/>
        <end position="1133"/>
    </location>
</feature>
<feature type="compositionally biased region" description="Basic residues" evidence="2">
    <location>
        <begin position="245"/>
        <end position="261"/>
    </location>
</feature>
<evidence type="ECO:0008006" key="5">
    <source>
        <dbReference type="Google" id="ProtNLM"/>
    </source>
</evidence>
<feature type="compositionally biased region" description="Polar residues" evidence="2">
    <location>
        <begin position="332"/>
        <end position="353"/>
    </location>
</feature>
<feature type="compositionally biased region" description="Polar residues" evidence="2">
    <location>
        <begin position="971"/>
        <end position="981"/>
    </location>
</feature>
<dbReference type="InterPro" id="IPR021109">
    <property type="entry name" value="Peptidase_aspartic_dom_sf"/>
</dbReference>
<feature type="region of interest" description="Disordered" evidence="2">
    <location>
        <begin position="1264"/>
        <end position="1297"/>
    </location>
</feature>
<sequence length="1297" mass="143652">MPDLRMPPPRSFGAPLRTSLDMPIPGSKEAPKTFKGKYYEADRFVRHMDSLFTKNRVSDERERCNFVLDYCSTNVQNVIRTMEYFRTPRWIGLRREILTMFDAERTQHKYQPSDVVKHAKETTKQPITNMSQWRRYNVKYNIVAGGLLAQKRLSEEHFQVYFWFGIPRDLRATLEARILHGRSLLDNSQYTVREINLAAEWCFRRTRAETMLIDAAEFGFDGFADDEDSDSSSSDSDTDSDRDRRRSKRKKKSRSSSKSRKSRESSKPKSTSGSASKGKAKFEGNEDEIAGMIKQLNGIKLDDPDYAPTYFKVLSMDSSGIARTCVKAPAEGQQSTLQRQNYPRRTSYPQTTPVGRPAESSTAHTSTISSAPTAPSAAATYPNSIPISDQECFGCKKAGHPIDHCDAVNELIQRGLLARNPESRRIQWASGAPLRRLQGESIVEAVERVTSKQQPSAGVMLTFVEPILGTQTAVENFYQSQARVREIQSESSDWESEHDRVYFDKATPDSDYDNTVYLSVPRTVQFQDRDHTVYEAERTIPSTRQARQSTFKDVYPPPRERAAAKVSSPPIAPAQRMTHPNTRGSAIQKNETAKPASTGSSGPAPQAKPAQPPPAKAPVRPPTPPLKSATRKIRPDPVDVIPDVAPFDARVPRSERDTEMPDAAPIRGHTAPLPRDPQDPAQRSAPTEHTKPENHAPRGGPIRQSAISQSVNRSEVTNRVLDTKLEVSLRELMEVSKDVRTELTDLIRPRNPKSKAVLMSASTLPRAVWSMDWPRTDGILIKVEMLAGDLPIVAIIDTGSQLNVVRGEIARQKIRRVVDMTCIIKMNDANGGSGQLRGLIRGAELECGGLRTRADLWVSEKAPFDLLLGRPWQRENKVSIDERREGTYLVFKDGISEQPRFEMLAAPAETEGELPSLHAHLVNSLNADPAPANANADHNFGFANTFVFTPEPLQPARQDAPSNAVIPEAESMQTDNESNGATPEESEHVKECSSTASTLPDSNAKVFSPDCTPENTAGELTTNKHAESASELVNGPSHRTQDASSNIHERDASRSAPRDDKGIHGVIQSTAVGCGLPILAPCWNARRAQESGMHTDDETKAFTSECANSLESEAASTSDPSPTRPEQINERRSLSERTVSWMFLRRTKAYRQKVFNENIETEAGLTGDEIEPAMRCGRLERERTKPDSSNGRLEKPSGRGSSNIPPSFRFPTLPSFSFNSTMSWLFNPAPFSLSLGFLFASMDSQPGGAPGGVVQPAVALNDVPPPVYTPDPTHHRRAGCGDGHAATTLQPRRARRP</sequence>
<feature type="region of interest" description="Disordered" evidence="2">
    <location>
        <begin position="535"/>
        <end position="714"/>
    </location>
</feature>
<dbReference type="InterPro" id="IPR001969">
    <property type="entry name" value="Aspartic_peptidase_AS"/>
</dbReference>
<dbReference type="Gene3D" id="2.40.70.10">
    <property type="entry name" value="Acid Proteases"/>
    <property type="match status" value="1"/>
</dbReference>
<feature type="compositionally biased region" description="Basic and acidic residues" evidence="2">
    <location>
        <begin position="1047"/>
        <end position="1061"/>
    </location>
</feature>
<feature type="compositionally biased region" description="Polar residues" evidence="2">
    <location>
        <begin position="705"/>
        <end position="714"/>
    </location>
</feature>
<evidence type="ECO:0000256" key="2">
    <source>
        <dbReference type="SAM" id="MobiDB-lite"/>
    </source>
</evidence>
<feature type="compositionally biased region" description="Polar residues" evidence="2">
    <location>
        <begin position="992"/>
        <end position="1001"/>
    </location>
</feature>
<feature type="compositionally biased region" description="Polar residues" evidence="2">
    <location>
        <begin position="578"/>
        <end position="601"/>
    </location>
</feature>
<feature type="region of interest" description="Disordered" evidence="2">
    <location>
        <begin position="970"/>
        <end position="1061"/>
    </location>
</feature>
<feature type="region of interest" description="Disordered" evidence="2">
    <location>
        <begin position="225"/>
        <end position="283"/>
    </location>
</feature>
<feature type="region of interest" description="Disordered" evidence="2">
    <location>
        <begin position="327"/>
        <end position="378"/>
    </location>
</feature>
<feature type="compositionally biased region" description="Pro residues" evidence="2">
    <location>
        <begin position="1"/>
        <end position="10"/>
    </location>
</feature>
<keyword evidence="4" id="KW-1185">Reference proteome</keyword>
<evidence type="ECO:0000256" key="1">
    <source>
        <dbReference type="ARBA" id="ARBA00022750"/>
    </source>
</evidence>
<evidence type="ECO:0000313" key="4">
    <source>
        <dbReference type="Proteomes" id="UP000815677"/>
    </source>
</evidence>
<feature type="compositionally biased region" description="Pro residues" evidence="2">
    <location>
        <begin position="610"/>
        <end position="625"/>
    </location>
</feature>
<keyword evidence="1" id="KW-0645">Protease</keyword>
<dbReference type="PROSITE" id="PS00141">
    <property type="entry name" value="ASP_PROTEASE"/>
    <property type="match status" value="1"/>
</dbReference>
<dbReference type="Proteomes" id="UP000815677">
    <property type="component" value="Unassembled WGS sequence"/>
</dbReference>
<feature type="compositionally biased region" description="Low complexity" evidence="2">
    <location>
        <begin position="268"/>
        <end position="277"/>
    </location>
</feature>
<keyword evidence="1" id="KW-0064">Aspartyl protease</keyword>
<dbReference type="CDD" id="cd00303">
    <property type="entry name" value="retropepsin_like"/>
    <property type="match status" value="1"/>
</dbReference>
<proteinExistence type="predicted"/>
<protein>
    <recommendedName>
        <fullName evidence="5">Peptidase A2 domain-containing protein</fullName>
    </recommendedName>
</protein>
<accession>A0ABQ0L210</accession>
<keyword evidence="1" id="KW-0378">Hydrolase</keyword>
<feature type="compositionally biased region" description="Polar residues" evidence="2">
    <location>
        <begin position="1107"/>
        <end position="1126"/>
    </location>
</feature>
<feature type="region of interest" description="Disordered" evidence="2">
    <location>
        <begin position="1"/>
        <end position="29"/>
    </location>
</feature>
<feature type="compositionally biased region" description="Low complexity" evidence="2">
    <location>
        <begin position="358"/>
        <end position="378"/>
    </location>
</feature>
<name>A0ABQ0L210_MYCCL</name>